<accession>A0AC34F2N5</accession>
<sequence length="284" mass="32428">MSLLDADLEASEDIFTAQCDNPAEVLLVLRALEFKEKPKLYCTVSIDKTGMKFVVESHKSFQGRAFFDHAFFSEWDLRSDVVLIFCIGLRDFMAAIGCLSTKNSVIKLTMEDEKTTVKDRRLNIFADDGKFKANLSLPVFNTTSDEYDFRFYDVETIAEIKLEAKTIKSVFREIDIKEYPTITFSFQPNRCCISTKSETGKVSTLFTKGSRDAIQIICDGDSFHFKYRSIFIKRLKYATNNASKVSLAMNDNGILRVQVCLAKIDQHSAFIEFYTIPVVEAREM</sequence>
<evidence type="ECO:0000313" key="1">
    <source>
        <dbReference type="Proteomes" id="UP000887579"/>
    </source>
</evidence>
<protein>
    <submittedName>
        <fullName evidence="2">Proliferating cell nuclear antigen</fullName>
    </submittedName>
</protein>
<evidence type="ECO:0000313" key="2">
    <source>
        <dbReference type="WBParaSite" id="ES5_v2.g11261.t1"/>
    </source>
</evidence>
<dbReference type="WBParaSite" id="ES5_v2.g11261.t1">
    <property type="protein sequence ID" value="ES5_v2.g11261.t1"/>
    <property type="gene ID" value="ES5_v2.g11261"/>
</dbReference>
<organism evidence="1 2">
    <name type="scientific">Panagrolaimus sp. ES5</name>
    <dbReference type="NCBI Taxonomy" id="591445"/>
    <lineage>
        <taxon>Eukaryota</taxon>
        <taxon>Metazoa</taxon>
        <taxon>Ecdysozoa</taxon>
        <taxon>Nematoda</taxon>
        <taxon>Chromadorea</taxon>
        <taxon>Rhabditida</taxon>
        <taxon>Tylenchina</taxon>
        <taxon>Panagrolaimomorpha</taxon>
        <taxon>Panagrolaimoidea</taxon>
        <taxon>Panagrolaimidae</taxon>
        <taxon>Panagrolaimus</taxon>
    </lineage>
</organism>
<proteinExistence type="predicted"/>
<reference evidence="2" key="1">
    <citation type="submission" date="2022-11" db="UniProtKB">
        <authorList>
            <consortium name="WormBaseParasite"/>
        </authorList>
    </citation>
    <scope>IDENTIFICATION</scope>
</reference>
<name>A0AC34F2N5_9BILA</name>
<dbReference type="Proteomes" id="UP000887579">
    <property type="component" value="Unplaced"/>
</dbReference>